<dbReference type="STRING" id="693986.MOC_4924"/>
<organism evidence="9 10">
    <name type="scientific">Methylobacterium oryzae CBMB20</name>
    <dbReference type="NCBI Taxonomy" id="693986"/>
    <lineage>
        <taxon>Bacteria</taxon>
        <taxon>Pseudomonadati</taxon>
        <taxon>Pseudomonadota</taxon>
        <taxon>Alphaproteobacteria</taxon>
        <taxon>Hyphomicrobiales</taxon>
        <taxon>Methylobacteriaceae</taxon>
        <taxon>Methylobacterium</taxon>
    </lineage>
</organism>
<feature type="transmembrane region" description="Helical" evidence="8">
    <location>
        <begin position="123"/>
        <end position="146"/>
    </location>
</feature>
<evidence type="ECO:0000256" key="6">
    <source>
        <dbReference type="ARBA" id="ARBA00022989"/>
    </source>
</evidence>
<evidence type="ECO:0000256" key="3">
    <source>
        <dbReference type="ARBA" id="ARBA00022448"/>
    </source>
</evidence>
<dbReference type="PANTHER" id="PTHR36838">
    <property type="entry name" value="AUXIN EFFLUX CARRIER FAMILY PROTEIN"/>
    <property type="match status" value="1"/>
</dbReference>
<protein>
    <submittedName>
        <fullName evidence="9">Auxin Efflux Carrier</fullName>
    </submittedName>
</protein>
<dbReference type="HOGENOM" id="CLU_056175_3_1_5"/>
<comment type="subcellular location">
    <subcellularLocation>
        <location evidence="1">Cell membrane</location>
        <topology evidence="1">Multi-pass membrane protein</topology>
    </subcellularLocation>
</comment>
<comment type="similarity">
    <text evidence="2">Belongs to the auxin efflux carrier (TC 2.A.69) family.</text>
</comment>
<keyword evidence="4" id="KW-1003">Cell membrane</keyword>
<evidence type="ECO:0000256" key="7">
    <source>
        <dbReference type="ARBA" id="ARBA00023136"/>
    </source>
</evidence>
<proteinExistence type="inferred from homology"/>
<dbReference type="GO" id="GO:0055085">
    <property type="term" value="P:transmembrane transport"/>
    <property type="evidence" value="ECO:0007669"/>
    <property type="project" value="InterPro"/>
</dbReference>
<feature type="transmembrane region" description="Helical" evidence="8">
    <location>
        <begin position="191"/>
        <end position="211"/>
    </location>
</feature>
<dbReference type="GO" id="GO:0005886">
    <property type="term" value="C:plasma membrane"/>
    <property type="evidence" value="ECO:0007669"/>
    <property type="project" value="UniProtKB-SubCell"/>
</dbReference>
<evidence type="ECO:0000256" key="8">
    <source>
        <dbReference type="SAM" id="Phobius"/>
    </source>
</evidence>
<evidence type="ECO:0000256" key="4">
    <source>
        <dbReference type="ARBA" id="ARBA00022475"/>
    </source>
</evidence>
<dbReference type="Pfam" id="PF03547">
    <property type="entry name" value="Mem_trans"/>
    <property type="match status" value="1"/>
</dbReference>
<evidence type="ECO:0000256" key="2">
    <source>
        <dbReference type="ARBA" id="ARBA00010145"/>
    </source>
</evidence>
<dbReference type="PANTHER" id="PTHR36838:SF4">
    <property type="entry name" value="AUXIN EFFLUX CARRIER FAMILY PROTEIN"/>
    <property type="match status" value="1"/>
</dbReference>
<keyword evidence="10" id="KW-1185">Reference proteome</keyword>
<gene>
    <name evidence="9" type="ORF">MOC_4924</name>
</gene>
<evidence type="ECO:0000313" key="9">
    <source>
        <dbReference type="EMBL" id="AIQ92679.1"/>
    </source>
</evidence>
<feature type="transmembrane region" description="Helical" evidence="8">
    <location>
        <begin position="63"/>
        <end position="84"/>
    </location>
</feature>
<feature type="transmembrane region" description="Helical" evidence="8">
    <location>
        <begin position="223"/>
        <end position="248"/>
    </location>
</feature>
<evidence type="ECO:0000256" key="1">
    <source>
        <dbReference type="ARBA" id="ARBA00004651"/>
    </source>
</evidence>
<dbReference type="Gene3D" id="1.20.1530.20">
    <property type="match status" value="1"/>
</dbReference>
<accession>A0A089QDK9</accession>
<feature type="transmembrane region" description="Helical" evidence="8">
    <location>
        <begin position="167"/>
        <end position="185"/>
    </location>
</feature>
<dbReference type="AlphaFoldDB" id="A0A089QDK9"/>
<name>A0A089QDK9_9HYPH</name>
<dbReference type="eggNOG" id="COG0679">
    <property type="taxonomic scope" value="Bacteria"/>
</dbReference>
<dbReference type="Proteomes" id="UP000029492">
    <property type="component" value="Chromosome"/>
</dbReference>
<keyword evidence="7 8" id="KW-0472">Membrane</keyword>
<keyword evidence="5 8" id="KW-0812">Transmembrane</keyword>
<reference evidence="9 10" key="1">
    <citation type="journal article" date="2014" name="PLoS ONE">
        <title>Genome Information of Methylobacterium oryzae, a Plant-Probiotic Methylotroph in the Phyllosphere.</title>
        <authorList>
            <person name="Kwak M.J."/>
            <person name="Jeong H."/>
            <person name="Madhaiyan M."/>
            <person name="Lee Y."/>
            <person name="Sa T.M."/>
            <person name="Oh T.K."/>
            <person name="Kim J.F."/>
        </authorList>
    </citation>
    <scope>NUCLEOTIDE SEQUENCE [LARGE SCALE GENOMIC DNA]</scope>
    <source>
        <strain evidence="9 10">CBMB20</strain>
    </source>
</reference>
<feature type="transmembrane region" description="Helical" evidence="8">
    <location>
        <begin position="39"/>
        <end position="56"/>
    </location>
</feature>
<keyword evidence="6 8" id="KW-1133">Transmembrane helix</keyword>
<dbReference type="EMBL" id="CP003811">
    <property type="protein sequence ID" value="AIQ92679.1"/>
    <property type="molecule type" value="Genomic_DNA"/>
</dbReference>
<sequence length="309" mass="31583">MTGAVLLALLPIVILTALGLALRRRGFLAEGFWPQAERLGYFVLLPSLFFHGLATARIEAVPVGALALTLILSTLAVAVLVIVLRPCLRLDGPAFTSVFQGSVRFNNYVGVTLAAGLFGPQGIALAAICNAAIVPTVNILCVLVFARHGTVRLTPRGIARQLATNPLVVSSLGGILVQGLGLGIPPGLEPALRALGAASLPLGLLCVGAALDFGTARHWAGPVLAASTMKFIAMPAATVLAALCLGLHGPALTTALLFQVLPTASSAYILARQLGGDAPLMAGITAAQTVLALVAMPLVLIALAAWVPL</sequence>
<evidence type="ECO:0000313" key="10">
    <source>
        <dbReference type="Proteomes" id="UP000029492"/>
    </source>
</evidence>
<dbReference type="InterPro" id="IPR038770">
    <property type="entry name" value="Na+/solute_symporter_sf"/>
</dbReference>
<dbReference type="InterPro" id="IPR004776">
    <property type="entry name" value="Mem_transp_PIN-like"/>
</dbReference>
<keyword evidence="3" id="KW-0813">Transport</keyword>
<evidence type="ECO:0000256" key="5">
    <source>
        <dbReference type="ARBA" id="ARBA00022692"/>
    </source>
</evidence>
<dbReference type="KEGG" id="mor:MOC_4924"/>
<feature type="transmembrane region" description="Helical" evidence="8">
    <location>
        <begin position="283"/>
        <end position="307"/>
    </location>
</feature>
<dbReference type="RefSeq" id="WP_043759569.1">
    <property type="nucleotide sequence ID" value="NZ_CP003811.1"/>
</dbReference>